<feature type="region of interest" description="Disordered" evidence="1">
    <location>
        <begin position="65"/>
        <end position="103"/>
    </location>
</feature>
<dbReference type="AlphaFoldDB" id="A0A8X6N2W8"/>
<proteinExistence type="predicted"/>
<name>A0A8X6N2W8_NEPPI</name>
<accession>A0A8X6N2W8</accession>
<organism evidence="2 3">
    <name type="scientific">Nephila pilipes</name>
    <name type="common">Giant wood spider</name>
    <name type="synonym">Nephila maculata</name>
    <dbReference type="NCBI Taxonomy" id="299642"/>
    <lineage>
        <taxon>Eukaryota</taxon>
        <taxon>Metazoa</taxon>
        <taxon>Ecdysozoa</taxon>
        <taxon>Arthropoda</taxon>
        <taxon>Chelicerata</taxon>
        <taxon>Arachnida</taxon>
        <taxon>Araneae</taxon>
        <taxon>Araneomorphae</taxon>
        <taxon>Entelegynae</taxon>
        <taxon>Araneoidea</taxon>
        <taxon>Nephilidae</taxon>
        <taxon>Nephila</taxon>
    </lineage>
</organism>
<evidence type="ECO:0000313" key="3">
    <source>
        <dbReference type="Proteomes" id="UP000887013"/>
    </source>
</evidence>
<reference evidence="2" key="1">
    <citation type="submission" date="2020-08" db="EMBL/GenBank/DDBJ databases">
        <title>Multicomponent nature underlies the extraordinary mechanical properties of spider dragline silk.</title>
        <authorList>
            <person name="Kono N."/>
            <person name="Nakamura H."/>
            <person name="Mori M."/>
            <person name="Yoshida Y."/>
            <person name="Ohtoshi R."/>
            <person name="Malay A.D."/>
            <person name="Moran D.A.P."/>
            <person name="Tomita M."/>
            <person name="Numata K."/>
            <person name="Arakawa K."/>
        </authorList>
    </citation>
    <scope>NUCLEOTIDE SEQUENCE</scope>
</reference>
<feature type="compositionally biased region" description="Low complexity" evidence="1">
    <location>
        <begin position="71"/>
        <end position="80"/>
    </location>
</feature>
<comment type="caution">
    <text evidence="2">The sequence shown here is derived from an EMBL/GenBank/DDBJ whole genome shotgun (WGS) entry which is preliminary data.</text>
</comment>
<evidence type="ECO:0000313" key="2">
    <source>
        <dbReference type="EMBL" id="GFS91355.1"/>
    </source>
</evidence>
<dbReference type="Proteomes" id="UP000887013">
    <property type="component" value="Unassembled WGS sequence"/>
</dbReference>
<evidence type="ECO:0000256" key="1">
    <source>
        <dbReference type="SAM" id="MobiDB-lite"/>
    </source>
</evidence>
<sequence>MHCPHLQLSLQHSDRNQGNWTLLSVDFLKTPGNEMDMHKNYWYFGDKPNCRIPFAKDVLLSVNDSPVERNSSSCPTSSISPDVPVQNNPAEETETSDLYLREE</sequence>
<keyword evidence="3" id="KW-1185">Reference proteome</keyword>
<gene>
    <name evidence="2" type="primary">Tf2-6_445</name>
    <name evidence="2" type="ORF">NPIL_180481</name>
</gene>
<protein>
    <submittedName>
        <fullName evidence="2">Transposon Tf2-6 polyprotein</fullName>
    </submittedName>
</protein>
<dbReference type="EMBL" id="BMAW01004887">
    <property type="protein sequence ID" value="GFS91355.1"/>
    <property type="molecule type" value="Genomic_DNA"/>
</dbReference>
<dbReference type="OrthoDB" id="6783097at2759"/>